<dbReference type="RefSeq" id="WP_048358826.1">
    <property type="nucleotide sequence ID" value="NZ_FNUD01000002.1"/>
</dbReference>
<dbReference type="PANTHER" id="PTHR35841">
    <property type="entry name" value="PHOSPHONATES-BINDING PERIPLASMIC PROTEIN"/>
    <property type="match status" value="1"/>
</dbReference>
<keyword evidence="2" id="KW-1185">Reference proteome</keyword>
<comment type="caution">
    <text evidence="1">The sequence shown here is derived from an EMBL/GenBank/DDBJ whole genome shotgun (WGS) entry which is preliminary data.</text>
</comment>
<accession>A0A0J6GHB0</accession>
<reference evidence="1" key="1">
    <citation type="submission" date="2016-10" db="EMBL/GenBank/DDBJ databases">
        <authorList>
            <person name="Varghese N."/>
            <person name="Submissions S."/>
        </authorList>
    </citation>
    <scope>NUCLEOTIDE SEQUENCE [LARGE SCALE GENOMIC DNA]</scope>
    <source>
        <strain evidence="1">LMG 25555</strain>
    </source>
</reference>
<proteinExistence type="predicted"/>
<dbReference type="PANTHER" id="PTHR35841:SF1">
    <property type="entry name" value="PHOSPHONATES-BINDING PERIPLASMIC PROTEIN"/>
    <property type="match status" value="1"/>
</dbReference>
<protein>
    <submittedName>
        <fullName evidence="1">ABC-type phosphate/phosphonate transport system, substrate-binding protein</fullName>
    </submittedName>
</protein>
<name>A0A0J6GHB0_PSEDM</name>
<evidence type="ECO:0000313" key="2">
    <source>
        <dbReference type="Proteomes" id="UP000183613"/>
    </source>
</evidence>
<evidence type="ECO:0000313" key="1">
    <source>
        <dbReference type="EMBL" id="SEE76266.1"/>
    </source>
</evidence>
<sequence length="263" mass="28920">MSGRYAELTMYVAPRQVSVASEQWLTRVLELLQVNRRDARGLGLLELFRAPELLLAQTCGYPLLTQLRGQVQLIGRPRYEWPDSSGGTHCSVIVSRAGDSRRDLADFKGSRGVINDLNSNSGMNLFRHRLAPLQQGGQFFASVAISGAHQQSLRRVREGWADLASIDSVTFAYLAHYAPAEVAGIRIVARTASSPTLPYITALSTGREGAERIREAMNTALQQLPQVAATLGVQEVLPASEADYQKVLDYRQEAIEYGFAELA</sequence>
<dbReference type="PATRIC" id="fig|882211.3.peg.974"/>
<dbReference type="Pfam" id="PF12974">
    <property type="entry name" value="Phosphonate-bd"/>
    <property type="match status" value="1"/>
</dbReference>
<organism evidence="1 2">
    <name type="scientific">Pseudomonas deceptionensis</name>
    <dbReference type="NCBI Taxonomy" id="882211"/>
    <lineage>
        <taxon>Bacteria</taxon>
        <taxon>Pseudomonadati</taxon>
        <taxon>Pseudomonadota</taxon>
        <taxon>Gammaproteobacteria</taxon>
        <taxon>Pseudomonadales</taxon>
        <taxon>Pseudomonadaceae</taxon>
        <taxon>Pseudomonas</taxon>
    </lineage>
</organism>
<dbReference type="SUPFAM" id="SSF53850">
    <property type="entry name" value="Periplasmic binding protein-like II"/>
    <property type="match status" value="1"/>
</dbReference>
<dbReference type="Proteomes" id="UP000183613">
    <property type="component" value="Unassembled WGS sequence"/>
</dbReference>
<gene>
    <name evidence="1" type="ORF">SAMN04489800_2085</name>
</gene>
<dbReference type="Gene3D" id="3.40.190.10">
    <property type="entry name" value="Periplasmic binding protein-like II"/>
    <property type="match status" value="1"/>
</dbReference>
<dbReference type="OrthoDB" id="5599602at2"/>
<dbReference type="EMBL" id="FNUD01000002">
    <property type="protein sequence ID" value="SEE76266.1"/>
    <property type="molecule type" value="Genomic_DNA"/>
</dbReference>
<dbReference type="AlphaFoldDB" id="A0A0J6GHB0"/>